<dbReference type="AlphaFoldDB" id="A0A0F9TPJ4"/>
<dbReference type="InterPro" id="IPR011335">
    <property type="entry name" value="Restrct_endonuc-II-like"/>
</dbReference>
<dbReference type="GO" id="GO:0003676">
    <property type="term" value="F:nucleic acid binding"/>
    <property type="evidence" value="ECO:0007669"/>
    <property type="project" value="InterPro"/>
</dbReference>
<evidence type="ECO:0000313" key="1">
    <source>
        <dbReference type="EMBL" id="KKN43298.1"/>
    </source>
</evidence>
<proteinExistence type="predicted"/>
<comment type="caution">
    <text evidence="1">The sequence shown here is derived from an EMBL/GenBank/DDBJ whole genome shotgun (WGS) entry which is preliminary data.</text>
</comment>
<protein>
    <recommendedName>
        <fullName evidence="2">PD(D/E)XK endonuclease domain-containing protein</fullName>
    </recommendedName>
</protein>
<dbReference type="EMBL" id="LAZR01001520">
    <property type="protein sequence ID" value="KKN43298.1"/>
    <property type="molecule type" value="Genomic_DNA"/>
</dbReference>
<accession>A0A0F9TPJ4</accession>
<gene>
    <name evidence="1" type="ORF">LCGC14_0704500</name>
</gene>
<sequence>MKESTITTKILNSLNRREGEWYYKVVATPFQIAGLPDIIGLSQGRFQAIEIKINRGKYKCHVRGLLTSLQYATLTKIAGLGGNSRVGLYLEGDLGFYLIPFKHVKNYRLITDFKSENREYFTFFT</sequence>
<dbReference type="SUPFAM" id="SSF52980">
    <property type="entry name" value="Restriction endonuclease-like"/>
    <property type="match status" value="1"/>
</dbReference>
<name>A0A0F9TPJ4_9ZZZZ</name>
<organism evidence="1">
    <name type="scientific">marine sediment metagenome</name>
    <dbReference type="NCBI Taxonomy" id="412755"/>
    <lineage>
        <taxon>unclassified sequences</taxon>
        <taxon>metagenomes</taxon>
        <taxon>ecological metagenomes</taxon>
    </lineage>
</organism>
<dbReference type="Gene3D" id="3.40.1350.10">
    <property type="match status" value="1"/>
</dbReference>
<reference evidence="1" key="1">
    <citation type="journal article" date="2015" name="Nature">
        <title>Complex archaea that bridge the gap between prokaryotes and eukaryotes.</title>
        <authorList>
            <person name="Spang A."/>
            <person name="Saw J.H."/>
            <person name="Jorgensen S.L."/>
            <person name="Zaremba-Niedzwiedzka K."/>
            <person name="Martijn J."/>
            <person name="Lind A.E."/>
            <person name="van Eijk R."/>
            <person name="Schleper C."/>
            <person name="Guy L."/>
            <person name="Ettema T.J."/>
        </authorList>
    </citation>
    <scope>NUCLEOTIDE SEQUENCE</scope>
</reference>
<evidence type="ECO:0008006" key="2">
    <source>
        <dbReference type="Google" id="ProtNLM"/>
    </source>
</evidence>
<dbReference type="InterPro" id="IPR011856">
    <property type="entry name" value="tRNA_endonuc-like_dom_sf"/>
</dbReference>